<dbReference type="InterPro" id="IPR035907">
    <property type="entry name" value="Hppk_sf"/>
</dbReference>
<dbReference type="RefSeq" id="WP_207365680.1">
    <property type="nucleotide sequence ID" value="NZ_JAFMYV010000008.1"/>
</dbReference>
<feature type="domain" description="7,8-dihydro-6-hydroxymethylpterin-pyrophosphokinase" evidence="13">
    <location>
        <begin position="88"/>
        <end position="99"/>
    </location>
</feature>
<dbReference type="EMBL" id="JAFMYV010000008">
    <property type="protein sequence ID" value="MBO0938148.1"/>
    <property type="molecule type" value="Genomic_DNA"/>
</dbReference>
<keyword evidence="9" id="KW-0289">Folate biosynthesis</keyword>
<evidence type="ECO:0000256" key="5">
    <source>
        <dbReference type="ARBA" id="ARBA00022679"/>
    </source>
</evidence>
<comment type="function">
    <text evidence="10">Catalyzes the transfer of pyrophosphate from adenosine triphosphate (ATP) to 6-hydroxymethyl-7,8-dihydropterin, an enzymatic step in folate biosynthesis pathway.</text>
</comment>
<dbReference type="NCBIfam" id="TIGR01498">
    <property type="entry name" value="folK"/>
    <property type="match status" value="1"/>
</dbReference>
<evidence type="ECO:0000256" key="11">
    <source>
        <dbReference type="ARBA" id="ARBA00029766"/>
    </source>
</evidence>
<organism evidence="14 15">
    <name type="scientific">Fibrella rubiginis</name>
    <dbReference type="NCBI Taxonomy" id="2817060"/>
    <lineage>
        <taxon>Bacteria</taxon>
        <taxon>Pseudomonadati</taxon>
        <taxon>Bacteroidota</taxon>
        <taxon>Cytophagia</taxon>
        <taxon>Cytophagales</taxon>
        <taxon>Spirosomataceae</taxon>
        <taxon>Fibrella</taxon>
    </lineage>
</organism>
<sequence>MTSKLYLLLGANLGNRHHTLAQAREQLAQRVGAIGQESPIYETAAWGLTAQPAYLNQVVLLETTLSPGVALAETQAIEQVLGRVRAERWGARVIDIDLLFYNDLILNTPALTLPHPYLHLRRFTLQPLADIAPDLVHPVLKQTVQQLLEACPDESEVIKLL</sequence>
<dbReference type="PANTHER" id="PTHR43071:SF1">
    <property type="entry name" value="2-AMINO-4-HYDROXY-6-HYDROXYMETHYLDIHYDROPTERIDINE PYROPHOSPHOKINASE"/>
    <property type="match status" value="1"/>
</dbReference>
<dbReference type="AlphaFoldDB" id="A0A939GKM0"/>
<evidence type="ECO:0000256" key="8">
    <source>
        <dbReference type="ARBA" id="ARBA00022840"/>
    </source>
</evidence>
<keyword evidence="15" id="KW-1185">Reference proteome</keyword>
<dbReference type="PANTHER" id="PTHR43071">
    <property type="entry name" value="2-AMINO-4-HYDROXY-6-HYDROXYMETHYLDIHYDROPTERIDINE PYROPHOSPHOKINASE"/>
    <property type="match status" value="1"/>
</dbReference>
<comment type="similarity">
    <text evidence="2">Belongs to the HPPK family.</text>
</comment>
<dbReference type="Gene3D" id="3.30.70.560">
    <property type="entry name" value="7,8-Dihydro-6-hydroxymethylpterin-pyrophosphokinase HPPK"/>
    <property type="match status" value="1"/>
</dbReference>
<keyword evidence="5 14" id="KW-0808">Transferase</keyword>
<gene>
    <name evidence="14" type="primary">folK</name>
    <name evidence="14" type="ORF">J2I47_16470</name>
</gene>
<proteinExistence type="inferred from homology"/>
<keyword evidence="8" id="KW-0067">ATP-binding</keyword>
<keyword evidence="6" id="KW-0547">Nucleotide-binding</keyword>
<protein>
    <recommendedName>
        <fullName evidence="4">2-amino-4-hydroxy-6-hydroxymethyldihydropteridine pyrophosphokinase</fullName>
        <ecNumber evidence="3">2.7.6.3</ecNumber>
    </recommendedName>
    <alternativeName>
        <fullName evidence="11">6-hydroxymethyl-7,8-dihydropterin pyrophosphokinase</fullName>
    </alternativeName>
    <alternativeName>
        <fullName evidence="12">7,8-dihydro-6-hydroxymethylpterin-pyrophosphokinase</fullName>
    </alternativeName>
</protein>
<accession>A0A939GKM0</accession>
<evidence type="ECO:0000259" key="13">
    <source>
        <dbReference type="PROSITE" id="PS00794"/>
    </source>
</evidence>
<evidence type="ECO:0000256" key="6">
    <source>
        <dbReference type="ARBA" id="ARBA00022741"/>
    </source>
</evidence>
<dbReference type="Pfam" id="PF01288">
    <property type="entry name" value="HPPK"/>
    <property type="match status" value="1"/>
</dbReference>
<evidence type="ECO:0000313" key="15">
    <source>
        <dbReference type="Proteomes" id="UP000664034"/>
    </source>
</evidence>
<comment type="caution">
    <text evidence="14">The sequence shown here is derived from an EMBL/GenBank/DDBJ whole genome shotgun (WGS) entry which is preliminary data.</text>
</comment>
<evidence type="ECO:0000256" key="10">
    <source>
        <dbReference type="ARBA" id="ARBA00029409"/>
    </source>
</evidence>
<evidence type="ECO:0000313" key="14">
    <source>
        <dbReference type="EMBL" id="MBO0938148.1"/>
    </source>
</evidence>
<dbReference type="EC" id="2.7.6.3" evidence="3"/>
<evidence type="ECO:0000256" key="12">
    <source>
        <dbReference type="ARBA" id="ARBA00033413"/>
    </source>
</evidence>
<dbReference type="GO" id="GO:0046656">
    <property type="term" value="P:folic acid biosynthetic process"/>
    <property type="evidence" value="ECO:0007669"/>
    <property type="project" value="UniProtKB-KW"/>
</dbReference>
<evidence type="ECO:0000256" key="3">
    <source>
        <dbReference type="ARBA" id="ARBA00013253"/>
    </source>
</evidence>
<dbReference type="InterPro" id="IPR000550">
    <property type="entry name" value="Hppk"/>
</dbReference>
<evidence type="ECO:0000256" key="2">
    <source>
        <dbReference type="ARBA" id="ARBA00005810"/>
    </source>
</evidence>
<evidence type="ECO:0000256" key="9">
    <source>
        <dbReference type="ARBA" id="ARBA00022909"/>
    </source>
</evidence>
<dbReference type="PROSITE" id="PS00794">
    <property type="entry name" value="HPPK"/>
    <property type="match status" value="1"/>
</dbReference>
<evidence type="ECO:0000256" key="4">
    <source>
        <dbReference type="ARBA" id="ARBA00016218"/>
    </source>
</evidence>
<dbReference type="GO" id="GO:0005524">
    <property type="term" value="F:ATP binding"/>
    <property type="evidence" value="ECO:0007669"/>
    <property type="project" value="UniProtKB-KW"/>
</dbReference>
<keyword evidence="7" id="KW-0418">Kinase</keyword>
<name>A0A939GKM0_9BACT</name>
<dbReference type="Proteomes" id="UP000664034">
    <property type="component" value="Unassembled WGS sequence"/>
</dbReference>
<dbReference type="GO" id="GO:0016301">
    <property type="term" value="F:kinase activity"/>
    <property type="evidence" value="ECO:0007669"/>
    <property type="project" value="UniProtKB-KW"/>
</dbReference>
<dbReference type="SUPFAM" id="SSF55083">
    <property type="entry name" value="6-hydroxymethyl-7,8-dihydropterin pyrophosphokinase, HPPK"/>
    <property type="match status" value="1"/>
</dbReference>
<evidence type="ECO:0000256" key="1">
    <source>
        <dbReference type="ARBA" id="ARBA00005051"/>
    </source>
</evidence>
<dbReference type="GO" id="GO:0003848">
    <property type="term" value="F:2-amino-4-hydroxy-6-hydroxymethyldihydropteridine diphosphokinase activity"/>
    <property type="evidence" value="ECO:0007669"/>
    <property type="project" value="UniProtKB-EC"/>
</dbReference>
<reference evidence="14" key="1">
    <citation type="submission" date="2021-03" db="EMBL/GenBank/DDBJ databases">
        <title>Fibrella sp. HMF5335 genome sequencing and assembly.</title>
        <authorList>
            <person name="Kang H."/>
            <person name="Kim H."/>
            <person name="Bae S."/>
            <person name="Joh K."/>
        </authorList>
    </citation>
    <scope>NUCLEOTIDE SEQUENCE</scope>
    <source>
        <strain evidence="14">HMF5335</strain>
    </source>
</reference>
<evidence type="ECO:0000256" key="7">
    <source>
        <dbReference type="ARBA" id="ARBA00022777"/>
    </source>
</evidence>
<dbReference type="CDD" id="cd00483">
    <property type="entry name" value="HPPK"/>
    <property type="match status" value="1"/>
</dbReference>
<comment type="pathway">
    <text evidence="1">Cofactor biosynthesis; tetrahydrofolate biosynthesis; 2-amino-4-hydroxy-6-hydroxymethyl-7,8-dihydropteridine diphosphate from 7,8-dihydroneopterin triphosphate: step 4/4.</text>
</comment>